<feature type="compositionally biased region" description="Basic and acidic residues" evidence="1">
    <location>
        <begin position="136"/>
        <end position="150"/>
    </location>
</feature>
<feature type="compositionally biased region" description="Basic and acidic residues" evidence="1">
    <location>
        <begin position="22"/>
        <end position="49"/>
    </location>
</feature>
<evidence type="ECO:0000313" key="2">
    <source>
        <dbReference type="EMBL" id="CAA9381383.1"/>
    </source>
</evidence>
<feature type="compositionally biased region" description="Basic and acidic residues" evidence="1">
    <location>
        <begin position="202"/>
        <end position="219"/>
    </location>
</feature>
<feature type="compositionally biased region" description="Basic and acidic residues" evidence="1">
    <location>
        <begin position="167"/>
        <end position="181"/>
    </location>
</feature>
<protein>
    <submittedName>
        <fullName evidence="2">Citrate synthase (Si)</fullName>
        <ecNumber evidence="2">2.3.3.1</ecNumber>
    </submittedName>
</protein>
<feature type="compositionally biased region" description="Basic residues" evidence="1">
    <location>
        <begin position="332"/>
        <end position="345"/>
    </location>
</feature>
<feature type="compositionally biased region" description="Basic residues" evidence="1">
    <location>
        <begin position="220"/>
        <end position="236"/>
    </location>
</feature>
<dbReference type="EMBL" id="CADCUN010000098">
    <property type="protein sequence ID" value="CAA9381383.1"/>
    <property type="molecule type" value="Genomic_DNA"/>
</dbReference>
<organism evidence="2">
    <name type="scientific">uncultured Nocardioides sp</name>
    <dbReference type="NCBI Taxonomy" id="198441"/>
    <lineage>
        <taxon>Bacteria</taxon>
        <taxon>Bacillati</taxon>
        <taxon>Actinomycetota</taxon>
        <taxon>Actinomycetes</taxon>
        <taxon>Propionibacteriales</taxon>
        <taxon>Nocardioidaceae</taxon>
        <taxon>Nocardioides</taxon>
        <taxon>environmental samples</taxon>
    </lineage>
</organism>
<feature type="compositionally biased region" description="Basic residues" evidence="1">
    <location>
        <begin position="91"/>
        <end position="101"/>
    </location>
</feature>
<name>A0A6J4N9L0_9ACTN</name>
<feature type="region of interest" description="Disordered" evidence="1">
    <location>
        <begin position="64"/>
        <end position="257"/>
    </location>
</feature>
<feature type="compositionally biased region" description="Basic and acidic residues" evidence="1">
    <location>
        <begin position="383"/>
        <end position="393"/>
    </location>
</feature>
<dbReference type="AlphaFoldDB" id="A0A6J4N9L0"/>
<feature type="region of interest" description="Disordered" evidence="1">
    <location>
        <begin position="1"/>
        <end position="52"/>
    </location>
</feature>
<keyword evidence="2" id="KW-0808">Transferase</keyword>
<evidence type="ECO:0000256" key="1">
    <source>
        <dbReference type="SAM" id="MobiDB-lite"/>
    </source>
</evidence>
<proteinExistence type="predicted"/>
<reference evidence="2" key="1">
    <citation type="submission" date="2020-02" db="EMBL/GenBank/DDBJ databases">
        <authorList>
            <person name="Meier V. D."/>
        </authorList>
    </citation>
    <scope>NUCLEOTIDE SEQUENCE</scope>
    <source>
        <strain evidence="2">AVDCRST_MAG60</strain>
    </source>
</reference>
<gene>
    <name evidence="2" type="ORF">AVDCRST_MAG60-918</name>
</gene>
<feature type="compositionally biased region" description="Basic and acidic residues" evidence="1">
    <location>
        <begin position="302"/>
        <end position="326"/>
    </location>
</feature>
<sequence>DRRTGQLRFPDRTRQPHRPGVRHPDHGWHDQRQGPRPDPDGRRQSRPGDVRPWLRQHGVVSQCRHVHRWRQGHPGVPRLPDRAAGGELHLPRGRLPPHPRRTSHEGGVRLLGARDHLPHVRPREREVLHGGLPLRRPPDGHVDGLHRRSLDLLPGRAQHHRPGQPPHADRADDRQDADARRLVVPPRAGQAVHLPRQRPRLHRELPLDAVQDEREEVRGRRAPRQGPRRALHPPRRPRAERLHQRGPLGGLDPGRPLLGRLRRCRRAVRPAPRWGQRGRPADAAAHRLEGEHPGVHLRGQGRQREADGLRSPRLQELRPAGQDHQEVGGGRLRGHGHQPAPRHRQGAGEDRAGGRVLRQAQALPQRGLLLRPHLRGLPVPARDVHRPLRDRPHAGLAGAVARAGPGQGPEDRASQADLHRRPRADVHPVLRALGL</sequence>
<keyword evidence="2" id="KW-0012">Acyltransferase</keyword>
<feature type="non-terminal residue" evidence="2">
    <location>
        <position position="435"/>
    </location>
</feature>
<accession>A0A6J4N9L0</accession>
<feature type="non-terminal residue" evidence="2">
    <location>
        <position position="1"/>
    </location>
</feature>
<feature type="region of interest" description="Disordered" evidence="1">
    <location>
        <begin position="383"/>
        <end position="435"/>
    </location>
</feature>
<feature type="compositionally biased region" description="Basic and acidic residues" evidence="1">
    <location>
        <begin position="409"/>
        <end position="428"/>
    </location>
</feature>
<dbReference type="EC" id="2.3.3.1" evidence="2"/>
<feature type="compositionally biased region" description="Basic and acidic residues" evidence="1">
    <location>
        <begin position="102"/>
        <end position="128"/>
    </location>
</feature>
<feature type="region of interest" description="Disordered" evidence="1">
    <location>
        <begin position="290"/>
        <end position="353"/>
    </location>
</feature>
<dbReference type="GO" id="GO:0036440">
    <property type="term" value="F:citrate synthase activity"/>
    <property type="evidence" value="ECO:0007669"/>
    <property type="project" value="UniProtKB-EC"/>
</dbReference>